<dbReference type="STRING" id="755172.HMPREF1863_01401"/>
<evidence type="ECO:0000313" key="2">
    <source>
        <dbReference type="EMBL" id="KXB65305.1"/>
    </source>
</evidence>
<comment type="caution">
    <text evidence="2">The sequence shown here is derived from an EMBL/GenBank/DDBJ whole genome shotgun (WGS) entry which is preliminary data.</text>
</comment>
<dbReference type="EMBL" id="LSDG01000043">
    <property type="protein sequence ID" value="KXB65305.1"/>
    <property type="molecule type" value="Genomic_DNA"/>
</dbReference>
<gene>
    <name evidence="2" type="ORF">HMPREF1863_01401</name>
</gene>
<keyword evidence="1" id="KW-0732">Signal</keyword>
<reference evidence="3" key="1">
    <citation type="submission" date="2016-01" db="EMBL/GenBank/DDBJ databases">
        <authorList>
            <person name="Mitreva M."/>
            <person name="Pepin K.H."/>
            <person name="Mihindukulasuriya K.A."/>
            <person name="Fulton R."/>
            <person name="Fronick C."/>
            <person name="O'Laughlin M."/>
            <person name="Miner T."/>
            <person name="Herter B."/>
            <person name="Rosa B.A."/>
            <person name="Cordes M."/>
            <person name="Tomlinson C."/>
            <person name="Wollam A."/>
            <person name="Palsikar V.B."/>
            <person name="Mardis E.R."/>
            <person name="Wilson R.K."/>
        </authorList>
    </citation>
    <scope>NUCLEOTIDE SEQUENCE [LARGE SCALE GENOMIC DNA]</scope>
    <source>
        <strain evidence="3">DNF00729</strain>
    </source>
</reference>
<evidence type="ECO:0000313" key="3">
    <source>
        <dbReference type="Proteomes" id="UP000070442"/>
    </source>
</evidence>
<keyword evidence="3" id="KW-1185">Reference proteome</keyword>
<name>A0A134ACD2_9FIRM</name>
<dbReference type="Proteomes" id="UP000070442">
    <property type="component" value="Unassembled WGS sequence"/>
</dbReference>
<accession>A0A134ACD2</accession>
<dbReference type="PATRIC" id="fig|755172.3.peg.1360"/>
<sequence length="1637" mass="181996">MLANKTNGFKRAFALMLAILMLITVVPFQAFAEVEPANWVDDVQTARYWPIPHQGRLVKVSSAEALKNPSLRYIGGYTRPDGREVVRLAFSGYSGAVTDVWLRLILKPDNNLNQLIDWDLSGIGKKRTEQFPNNHDGYNFNKEFIKFEPLSAKQGGSGNLRYVSIGEKGTQTVRTGLLGVNFETPIDLVLKKGETVKNLKENPLIQMRLMDSNFERIYSTTIAENEEVPYSSYTMSTFVPVRVDLKKGILNTDVARNTENTFQSASSYIKYNEEKGYIDVYTRRSQGAVGSTADSGGAFNAADKRNEGDYGFMQTFDKSFIGILKPQDESGTVAQIFAANSNDAVSYPSSDPTVPLPANRIDYSINDIEKIGDVGVVKVTNNTPDKTFMRTGTTLTGYGTSTVVRYFIDKDKLKESFGSTDIVSYEFFSTVFATNPTGIEEFKSVPRNEDIILKRGDTIDIRFDGRRDLITLGTFDTNGSVIQIGDDQYKFGIRTTGDKAKYVGGSGSYMRKMTVSVPFDIKIKKDTPLTIFSRKTKLMEVSPGMTVTFNYSAQDESGAKITKSKTYRFERPLIDGYTRNEKGEIFKDGQKINDPQQSLFIDNHDPLMVSRQENFGGGILTRTADAPDINEIFTDSEHLTGRSKYDRVYVYPYDANKKDVTTAKRLGTIQASDQKIEMNVNGADVQGFEWTSASNDAQHKINKSYWAVKDTPLYFTNQDVLANALESENPVMEQVQAKVTFNLNSGTLDQSVISYKGVDKDQKVGTEHAYITKRANQQEEVVRIAPMNVKFANQEGYVANGFEGKNVDLKDHNGKNFEQNIAAIEKKIAETSTSTEKTKLQAELARTREALALRKFVEKDPKVSGKTFLGWTTQPLTGTPQEVTEAFLKLEKADSVDKYLSGKNLIFTSTSPITENMTVYAAYGSPLVTFHTNPPEGLKGKTDETLTQSLTEQNLTDRTVRLQKNWSDPKFKMQGYSLVGYSTNPNADIPDENKTGTGVNVDNYLRDGDQYPLTADQIRDGVDLYAVWKKNYHVDVEKVWDQGTDKDKNIGKLYVGLLARPAVGAAGFEIVDQNAVYRPVPGTVQALTSATPETGKLNWNDLPSYDDAGHRMSYIAVELTDSTKALFENGSVNYKDYGATIVNTNQNKGLGGYKAQLVNTDGVDAMSAATLRSHYTKDGNLINPNDDKTMKYFDTYGYSIKLTNSKVDVQPPTIDPIKYDATQVVVRKVGNPSKIVTTLPDGKTVIVAKNAGGTLVYDQVNSTFTGNVTVDENGVITIQTGQMQPGQVVQAQQFKAVGNQEKGSEIVKATVQEQPVSHKVVEKEQLPKDKDGNGVIEFNVPNHPLLPPKAGSKYTLGYFKEESGVKTFVPLAPVDAKGDIAPVVLDKDMKSDDTTEVKRQILIPADKFDEINKLKEQGINLVIQSDEDGKKPNYSDGFTLDLKAPTAEAKPVEDMWRRWVNVDLSNFKEDTQVIVVKYKNNAGTQILRLQNEAELKATIEMLNRQGFSNADISVEDRFGNATTLNPQYVPSKIIDIMVRKERIGKDFVHVRAYEEGVTVTVRIYNIEDLEDVRTKADGYQAKAKVMKQETVGKKYKKIQLTDLQGNPYKLKDGDIIEIIGTNAEGAYTNPYAKVLGQ</sequence>
<dbReference type="RefSeq" id="WP_068368803.1">
    <property type="nucleotide sequence ID" value="NZ_KQ960181.1"/>
</dbReference>
<organism evidence="2 3">
    <name type="scientific">Aedoeadaptatus coxii</name>
    <dbReference type="NCBI Taxonomy" id="755172"/>
    <lineage>
        <taxon>Bacteria</taxon>
        <taxon>Bacillati</taxon>
        <taxon>Bacillota</taxon>
        <taxon>Tissierellia</taxon>
        <taxon>Tissierellales</taxon>
        <taxon>Peptoniphilaceae</taxon>
        <taxon>Aedoeadaptatus</taxon>
    </lineage>
</organism>
<dbReference type="OrthoDB" id="1694069at2"/>
<protein>
    <submittedName>
        <fullName evidence="2">Uncharacterized protein</fullName>
    </submittedName>
</protein>
<proteinExistence type="predicted"/>
<feature type="chain" id="PRO_5007461419" evidence="1">
    <location>
        <begin position="33"/>
        <end position="1637"/>
    </location>
</feature>
<feature type="signal peptide" evidence="1">
    <location>
        <begin position="1"/>
        <end position="32"/>
    </location>
</feature>
<evidence type="ECO:0000256" key="1">
    <source>
        <dbReference type="SAM" id="SignalP"/>
    </source>
</evidence>